<dbReference type="KEGG" id="cuo:CUROG_03200"/>
<gene>
    <name evidence="1" type="ORF">CUROG_03200</name>
</gene>
<protein>
    <submittedName>
        <fullName evidence="1">Uncharacterized protein</fullName>
    </submittedName>
</protein>
<dbReference type="EMBL" id="CP045032">
    <property type="protein sequence ID" value="QFQ02023.1"/>
    <property type="molecule type" value="Genomic_DNA"/>
</dbReference>
<dbReference type="AlphaFoldDB" id="A0A5J6Z8R9"/>
<dbReference type="RefSeq" id="WP_151902438.1">
    <property type="nucleotide sequence ID" value="NZ_CP045032.1"/>
</dbReference>
<keyword evidence="2" id="KW-1185">Reference proteome</keyword>
<evidence type="ECO:0000313" key="2">
    <source>
        <dbReference type="Proteomes" id="UP000326711"/>
    </source>
</evidence>
<accession>A0A5J6Z8R9</accession>
<proteinExistence type="predicted"/>
<sequence length="270" mass="29685">MDFRRYSELCAYIRDELGGGRHGSTFYAQGLETSHQGLNIEGCPHQAFGNLRALEDADLRHIEGISFTGKSLSRGFSLEPWADITTSSCDLGDMDCARDMGEHATEVLGVFMKGQDASHAGEGDEQPGVRIQVAVLPAVANAGEHRNGDREEEPFATVALGGKFEEHADASYNSPLVEDLMARNLNDVTAELQSGRSSEGNPQKTNQMAMRMDLSTKELQLKGIWLTNDVNRRHSCERTIPNDPVYEEIARTHGLANGLETLREMCESTI</sequence>
<dbReference type="Proteomes" id="UP000326711">
    <property type="component" value="Chromosome"/>
</dbReference>
<reference evidence="2" key="1">
    <citation type="submission" date="2019-10" db="EMBL/GenBank/DDBJ databases">
        <title>Complete genome sequence of Corynebacterium urogenitalis DSM 108747, isolated from the genital tract of a cow.</title>
        <authorList>
            <person name="Ruckert C."/>
            <person name="Ballas P."/>
            <person name="Wagener K."/>
            <person name="Drillich M."/>
            <person name="Kaempfer P."/>
            <person name="Busse H.-J."/>
            <person name="Ehling-Schulz M."/>
        </authorList>
    </citation>
    <scope>NUCLEOTIDE SEQUENCE [LARGE SCALE GENOMIC DNA]</scope>
    <source>
        <strain evidence="2">LMM 1652</strain>
    </source>
</reference>
<organism evidence="1 2">
    <name type="scientific">Corynebacterium urogenitale</name>
    <dbReference type="NCBI Taxonomy" id="2487892"/>
    <lineage>
        <taxon>Bacteria</taxon>
        <taxon>Bacillati</taxon>
        <taxon>Actinomycetota</taxon>
        <taxon>Actinomycetes</taxon>
        <taxon>Mycobacteriales</taxon>
        <taxon>Corynebacteriaceae</taxon>
        <taxon>Corynebacterium</taxon>
    </lineage>
</organism>
<evidence type="ECO:0000313" key="1">
    <source>
        <dbReference type="EMBL" id="QFQ02023.1"/>
    </source>
</evidence>
<name>A0A5J6Z8R9_9CORY</name>